<dbReference type="KEGG" id="bcg:BCG9842_0095"/>
<name>B7IZB8_BACC2</name>
<geneLocation type="plasmid" evidence="1 2">
    <name>pG9842_209</name>
</geneLocation>
<accession>B7IZB8</accession>
<dbReference type="RefSeq" id="WP_001103223.1">
    <property type="nucleotide sequence ID" value="NC_011775.1"/>
</dbReference>
<sequence>MNVSTKQIIKGVITIEGNQVNTGISRSDLECILNTKIKVDSDHVGYVLGSELIFEDEQKVSFTVWFKNDTVRKIELNIGEFRYDDDAYNYLKEWLKERKLEWTGDSFYRTEFGFISPSLRRDIYGYFAINISLEYREIPSRKFLPIKENKRNTIKFVVDDSEYKIQRISLRELDDLPFLNNFIGDGPMSIRELNDTYSKDDRMETIYFMVSKINNDVETIIGVADFTYFAVWEAYQNSELFFCLDELTEGWGIVGHVVQKYGCGLQNKNGITPYILVFETIHDEVPHNKELKMFNEDNENMKLLYNSALQLASNYVKIPHENMTLISLSRNKDSLFSNYKKVEDVFINYQRTEKVTI</sequence>
<reference evidence="1 2" key="1">
    <citation type="submission" date="2008-10" db="EMBL/GenBank/DDBJ databases">
        <title>Genome sequence of Bacillus cereus G9842.</title>
        <authorList>
            <person name="Dodson R.J."/>
            <person name="Durkin A.S."/>
            <person name="Rosovitz M.J."/>
            <person name="Rasko D.A."/>
            <person name="Hoffmaster A."/>
            <person name="Ravel J."/>
            <person name="Sutton G."/>
        </authorList>
    </citation>
    <scope>NUCLEOTIDE SEQUENCE [LARGE SCALE GENOMIC DNA]</scope>
    <source>
        <strain evidence="1 2">G9842</strain>
        <plasmid evidence="1 2">pG9842_209</plasmid>
    </source>
</reference>
<dbReference type="EMBL" id="CP001187">
    <property type="protein sequence ID" value="ACK98491.1"/>
    <property type="molecule type" value="Genomic_DNA"/>
</dbReference>
<dbReference type="Proteomes" id="UP000006744">
    <property type="component" value="Plasmid pG9842_209"/>
</dbReference>
<evidence type="ECO:0000313" key="1">
    <source>
        <dbReference type="EMBL" id="ACK98491.1"/>
    </source>
</evidence>
<proteinExistence type="predicted"/>
<keyword evidence="1" id="KW-0614">Plasmid</keyword>
<gene>
    <name evidence="1" type="ordered locus">BCG9842_0095</name>
</gene>
<organism evidence="1 2">
    <name type="scientific">Bacillus cereus (strain G9842)</name>
    <dbReference type="NCBI Taxonomy" id="405531"/>
    <lineage>
        <taxon>Bacteria</taxon>
        <taxon>Bacillati</taxon>
        <taxon>Bacillota</taxon>
        <taxon>Bacilli</taxon>
        <taxon>Bacillales</taxon>
        <taxon>Bacillaceae</taxon>
        <taxon>Bacillus</taxon>
        <taxon>Bacillus cereus group</taxon>
    </lineage>
</organism>
<protein>
    <submittedName>
        <fullName evidence="1">Uncharacterized protein</fullName>
    </submittedName>
</protein>
<dbReference type="AlphaFoldDB" id="B7IZB8"/>
<evidence type="ECO:0000313" key="2">
    <source>
        <dbReference type="Proteomes" id="UP000006744"/>
    </source>
</evidence>
<dbReference type="HOGENOM" id="CLU_768699_0_0_9"/>